<dbReference type="InParanoid" id="A0A068VIW2"/>
<keyword evidence="4" id="KW-0067">ATP-binding</keyword>
<protein>
    <submittedName>
        <fullName evidence="7">DH200=94 genomic scaffold, scaffold_1619</fullName>
    </submittedName>
</protein>
<feature type="domain" description="Serine-threonine/tyrosine-protein kinase catalytic" evidence="6">
    <location>
        <begin position="19"/>
        <end position="128"/>
    </location>
</feature>
<dbReference type="InterPro" id="IPR050647">
    <property type="entry name" value="Plant_LRR-RLKs"/>
</dbReference>
<evidence type="ECO:0000256" key="2">
    <source>
        <dbReference type="ARBA" id="ARBA00022737"/>
    </source>
</evidence>
<evidence type="ECO:0000256" key="4">
    <source>
        <dbReference type="ARBA" id="ARBA00022840"/>
    </source>
</evidence>
<gene>
    <name evidence="7" type="ORF">GSCOC_T00006048001</name>
</gene>
<dbReference type="Proteomes" id="UP000295252">
    <property type="component" value="Unassembled WGS sequence"/>
</dbReference>
<name>A0A068VIW2_COFCA</name>
<dbReference type="SUPFAM" id="SSF56112">
    <property type="entry name" value="Protein kinase-like (PK-like)"/>
    <property type="match status" value="1"/>
</dbReference>
<reference evidence="8" key="1">
    <citation type="journal article" date="2014" name="Science">
        <title>The coffee genome provides insight into the convergent evolution of caffeine biosynthesis.</title>
        <authorList>
            <person name="Denoeud F."/>
            <person name="Carretero-Paulet L."/>
            <person name="Dereeper A."/>
            <person name="Droc G."/>
            <person name="Guyot R."/>
            <person name="Pietrella M."/>
            <person name="Zheng C."/>
            <person name="Alberti A."/>
            <person name="Anthony F."/>
            <person name="Aprea G."/>
            <person name="Aury J.M."/>
            <person name="Bento P."/>
            <person name="Bernard M."/>
            <person name="Bocs S."/>
            <person name="Campa C."/>
            <person name="Cenci A."/>
            <person name="Combes M.C."/>
            <person name="Crouzillat D."/>
            <person name="Da Silva C."/>
            <person name="Daddiego L."/>
            <person name="De Bellis F."/>
            <person name="Dussert S."/>
            <person name="Garsmeur O."/>
            <person name="Gayraud T."/>
            <person name="Guignon V."/>
            <person name="Jahn K."/>
            <person name="Jamilloux V."/>
            <person name="Joet T."/>
            <person name="Labadie K."/>
            <person name="Lan T."/>
            <person name="Leclercq J."/>
            <person name="Lepelley M."/>
            <person name="Leroy T."/>
            <person name="Li L.T."/>
            <person name="Librado P."/>
            <person name="Lopez L."/>
            <person name="Munoz A."/>
            <person name="Noel B."/>
            <person name="Pallavicini A."/>
            <person name="Perrotta G."/>
            <person name="Poncet V."/>
            <person name="Pot D."/>
            <person name="Priyono X."/>
            <person name="Rigoreau M."/>
            <person name="Rouard M."/>
            <person name="Rozas J."/>
            <person name="Tranchant-Dubreuil C."/>
            <person name="VanBuren R."/>
            <person name="Zhang Q."/>
            <person name="Andrade A.C."/>
            <person name="Argout X."/>
            <person name="Bertrand B."/>
            <person name="de Kochko A."/>
            <person name="Graziosi G."/>
            <person name="Henry R.J."/>
            <person name="Jayarama X."/>
            <person name="Ming R."/>
            <person name="Nagai C."/>
            <person name="Rounsley S."/>
            <person name="Sankoff D."/>
            <person name="Giuliano G."/>
            <person name="Albert V.A."/>
            <person name="Wincker P."/>
            <person name="Lashermes P."/>
        </authorList>
    </citation>
    <scope>NUCLEOTIDE SEQUENCE [LARGE SCALE GENOMIC DNA]</scope>
    <source>
        <strain evidence="8">cv. DH200-94</strain>
    </source>
</reference>
<dbReference type="EMBL" id="HG740703">
    <property type="protein sequence ID" value="CDP20720.1"/>
    <property type="molecule type" value="Genomic_DNA"/>
</dbReference>
<dbReference type="AlphaFoldDB" id="A0A068VIW2"/>
<evidence type="ECO:0000256" key="3">
    <source>
        <dbReference type="ARBA" id="ARBA00022741"/>
    </source>
</evidence>
<dbReference type="Gramene" id="CDP20720">
    <property type="protein sequence ID" value="CDP20720"/>
    <property type="gene ID" value="GSCOC_T00006048001"/>
</dbReference>
<dbReference type="InterPro" id="IPR001245">
    <property type="entry name" value="Ser-Thr/Tyr_kinase_cat_dom"/>
</dbReference>
<dbReference type="GO" id="GO:0004672">
    <property type="term" value="F:protein kinase activity"/>
    <property type="evidence" value="ECO:0007669"/>
    <property type="project" value="InterPro"/>
</dbReference>
<evidence type="ECO:0000256" key="1">
    <source>
        <dbReference type="ARBA" id="ARBA00022614"/>
    </source>
</evidence>
<evidence type="ECO:0000313" key="8">
    <source>
        <dbReference type="Proteomes" id="UP000295252"/>
    </source>
</evidence>
<sequence>MVASKDTTNCNKILSLILERLLVYPYVPNGSAADRLRDTYLAISANYNTTCNFVPGRKVRETWSRNLEMWSPSLCHLMRFLCCLTDTGQENPSLDWSKRIHIALGVACGLVYLHEQWNPKIIHRDVKANHHEERTVTFP</sequence>
<proteinExistence type="predicted"/>
<accession>A0A068VIW2</accession>
<keyword evidence="3" id="KW-0547">Nucleotide-binding</keyword>
<dbReference type="PhylomeDB" id="A0A068VIW2"/>
<organism evidence="7 8">
    <name type="scientific">Coffea canephora</name>
    <name type="common">Robusta coffee</name>
    <dbReference type="NCBI Taxonomy" id="49390"/>
    <lineage>
        <taxon>Eukaryota</taxon>
        <taxon>Viridiplantae</taxon>
        <taxon>Streptophyta</taxon>
        <taxon>Embryophyta</taxon>
        <taxon>Tracheophyta</taxon>
        <taxon>Spermatophyta</taxon>
        <taxon>Magnoliopsida</taxon>
        <taxon>eudicotyledons</taxon>
        <taxon>Gunneridae</taxon>
        <taxon>Pentapetalae</taxon>
        <taxon>asterids</taxon>
        <taxon>lamiids</taxon>
        <taxon>Gentianales</taxon>
        <taxon>Rubiaceae</taxon>
        <taxon>Ixoroideae</taxon>
        <taxon>Gardenieae complex</taxon>
        <taxon>Bertiereae - Coffeeae clade</taxon>
        <taxon>Coffeeae</taxon>
        <taxon>Coffea</taxon>
    </lineage>
</organism>
<dbReference type="PANTHER" id="PTHR48056">
    <property type="entry name" value="LRR RECEPTOR-LIKE SERINE/THREONINE-PROTEIN KINASE-RELATED"/>
    <property type="match status" value="1"/>
</dbReference>
<keyword evidence="5" id="KW-0325">Glycoprotein</keyword>
<dbReference type="Gene3D" id="1.10.510.10">
    <property type="entry name" value="Transferase(Phosphotransferase) domain 1"/>
    <property type="match status" value="1"/>
</dbReference>
<keyword evidence="1" id="KW-0433">Leucine-rich repeat</keyword>
<evidence type="ECO:0000259" key="6">
    <source>
        <dbReference type="Pfam" id="PF07714"/>
    </source>
</evidence>
<dbReference type="PANTHER" id="PTHR48056:SF81">
    <property type="entry name" value="RECEPTOR PROTEIN-TYROSINE KINASE CEPR1"/>
    <property type="match status" value="1"/>
</dbReference>
<dbReference type="InterPro" id="IPR011009">
    <property type="entry name" value="Kinase-like_dom_sf"/>
</dbReference>
<evidence type="ECO:0000313" key="7">
    <source>
        <dbReference type="EMBL" id="CDP20720.1"/>
    </source>
</evidence>
<dbReference type="GO" id="GO:0005524">
    <property type="term" value="F:ATP binding"/>
    <property type="evidence" value="ECO:0007669"/>
    <property type="project" value="UniProtKB-KW"/>
</dbReference>
<keyword evidence="8" id="KW-1185">Reference proteome</keyword>
<dbReference type="Pfam" id="PF07714">
    <property type="entry name" value="PK_Tyr_Ser-Thr"/>
    <property type="match status" value="1"/>
</dbReference>
<evidence type="ECO:0000256" key="5">
    <source>
        <dbReference type="ARBA" id="ARBA00023180"/>
    </source>
</evidence>
<dbReference type="OrthoDB" id="1924358at2759"/>
<dbReference type="STRING" id="49390.A0A068VIW2"/>
<keyword evidence="2" id="KW-0677">Repeat</keyword>